<sequence length="84" mass="9092">MGSLTVPPNYRTLKLRGTGEEKTRRLGRDLAASAGEPVADPEAMGKNTKQRETAQETGGHSEDPVPSHKTAEPKEDARTHPWGT</sequence>
<feature type="compositionally biased region" description="Basic and acidic residues" evidence="1">
    <location>
        <begin position="49"/>
        <end position="84"/>
    </location>
</feature>
<evidence type="ECO:0000256" key="1">
    <source>
        <dbReference type="SAM" id="MobiDB-lite"/>
    </source>
</evidence>
<feature type="compositionally biased region" description="Basic and acidic residues" evidence="1">
    <location>
        <begin position="17"/>
        <end position="28"/>
    </location>
</feature>
<evidence type="ECO:0000313" key="3">
    <source>
        <dbReference type="Proteomes" id="UP001066276"/>
    </source>
</evidence>
<evidence type="ECO:0000313" key="2">
    <source>
        <dbReference type="EMBL" id="KAJ1202759.1"/>
    </source>
</evidence>
<feature type="region of interest" description="Disordered" evidence="1">
    <location>
        <begin position="1"/>
        <end position="84"/>
    </location>
</feature>
<accession>A0AAV7VMA2</accession>
<gene>
    <name evidence="2" type="ORF">NDU88_006555</name>
</gene>
<protein>
    <submittedName>
        <fullName evidence="2">Uncharacterized protein</fullName>
    </submittedName>
</protein>
<proteinExistence type="predicted"/>
<reference evidence="2" key="1">
    <citation type="journal article" date="2022" name="bioRxiv">
        <title>Sequencing and chromosome-scale assembly of the giantPleurodeles waltlgenome.</title>
        <authorList>
            <person name="Brown T."/>
            <person name="Elewa A."/>
            <person name="Iarovenko S."/>
            <person name="Subramanian E."/>
            <person name="Araus A.J."/>
            <person name="Petzold A."/>
            <person name="Susuki M."/>
            <person name="Suzuki K.-i.T."/>
            <person name="Hayashi T."/>
            <person name="Toyoda A."/>
            <person name="Oliveira C."/>
            <person name="Osipova E."/>
            <person name="Leigh N.D."/>
            <person name="Simon A."/>
            <person name="Yun M.H."/>
        </authorList>
    </citation>
    <scope>NUCLEOTIDE SEQUENCE</scope>
    <source>
        <strain evidence="2">20211129_DDA</strain>
        <tissue evidence="2">Liver</tissue>
    </source>
</reference>
<name>A0AAV7VMA2_PLEWA</name>
<keyword evidence="3" id="KW-1185">Reference proteome</keyword>
<organism evidence="2 3">
    <name type="scientific">Pleurodeles waltl</name>
    <name type="common">Iberian ribbed newt</name>
    <dbReference type="NCBI Taxonomy" id="8319"/>
    <lineage>
        <taxon>Eukaryota</taxon>
        <taxon>Metazoa</taxon>
        <taxon>Chordata</taxon>
        <taxon>Craniata</taxon>
        <taxon>Vertebrata</taxon>
        <taxon>Euteleostomi</taxon>
        <taxon>Amphibia</taxon>
        <taxon>Batrachia</taxon>
        <taxon>Caudata</taxon>
        <taxon>Salamandroidea</taxon>
        <taxon>Salamandridae</taxon>
        <taxon>Pleurodelinae</taxon>
        <taxon>Pleurodeles</taxon>
    </lineage>
</organism>
<dbReference type="AlphaFoldDB" id="A0AAV7VMA2"/>
<comment type="caution">
    <text evidence="2">The sequence shown here is derived from an EMBL/GenBank/DDBJ whole genome shotgun (WGS) entry which is preliminary data.</text>
</comment>
<dbReference type="EMBL" id="JANPWB010000003">
    <property type="protein sequence ID" value="KAJ1202759.1"/>
    <property type="molecule type" value="Genomic_DNA"/>
</dbReference>
<dbReference type="Proteomes" id="UP001066276">
    <property type="component" value="Chromosome 2_1"/>
</dbReference>